<keyword evidence="4" id="KW-1185">Reference proteome</keyword>
<dbReference type="EMBL" id="SBJO01000093">
    <property type="protein sequence ID" value="KAF9763176.1"/>
    <property type="molecule type" value="Genomic_DNA"/>
</dbReference>
<keyword evidence="1" id="KW-0862">Zinc</keyword>
<proteinExistence type="predicted"/>
<evidence type="ECO:0000313" key="3">
    <source>
        <dbReference type="EMBL" id="KAF9763176.1"/>
    </source>
</evidence>
<feature type="domain" description="SWIM-type" evidence="2">
    <location>
        <begin position="71"/>
        <end position="104"/>
    </location>
</feature>
<dbReference type="AlphaFoldDB" id="A0A9P6KZK1"/>
<evidence type="ECO:0000259" key="2">
    <source>
        <dbReference type="PROSITE" id="PS50966"/>
    </source>
</evidence>
<keyword evidence="1" id="KW-0863">Zinc-finger</keyword>
<dbReference type="InterPro" id="IPR007527">
    <property type="entry name" value="Znf_SWIM"/>
</dbReference>
<name>A0A9P6KZK1_9MICR</name>
<evidence type="ECO:0000256" key="1">
    <source>
        <dbReference type="PROSITE-ProRule" id="PRU00325"/>
    </source>
</evidence>
<organism evidence="3 4">
    <name type="scientific">Nosema granulosis</name>
    <dbReference type="NCBI Taxonomy" id="83296"/>
    <lineage>
        <taxon>Eukaryota</taxon>
        <taxon>Fungi</taxon>
        <taxon>Fungi incertae sedis</taxon>
        <taxon>Microsporidia</taxon>
        <taxon>Nosematidae</taxon>
        <taxon>Nosema</taxon>
    </lineage>
</organism>
<keyword evidence="1" id="KW-0479">Metal-binding</keyword>
<dbReference type="Proteomes" id="UP000740883">
    <property type="component" value="Unassembled WGS sequence"/>
</dbReference>
<accession>A0A9P6KZK1</accession>
<dbReference type="PROSITE" id="PS50966">
    <property type="entry name" value="ZF_SWIM"/>
    <property type="match status" value="1"/>
</dbReference>
<evidence type="ECO:0000313" key="4">
    <source>
        <dbReference type="Proteomes" id="UP000740883"/>
    </source>
</evidence>
<gene>
    <name evidence="3" type="ORF">NGRA_1440</name>
</gene>
<dbReference type="GO" id="GO:0008270">
    <property type="term" value="F:zinc ion binding"/>
    <property type="evidence" value="ECO:0007669"/>
    <property type="project" value="UniProtKB-KW"/>
</dbReference>
<sequence>MSIYRERITSEDEENIDVILNPYPIAVEETLKAVENSPEGEDKKKYVVELSAILCHNDAVSNPVVQQKLPRVVELLKNDDLYTCTCIVLADSCRHVVAIQNLYYEIGIFDLLKFELGYQFTVALVFSLCYKNKRNTEYFIENLYNEERDKDNEMIQIMLKDYNGVEDYETISD</sequence>
<reference evidence="3 4" key="1">
    <citation type="journal article" date="2020" name="Genome Biol. Evol.">
        <title>Comparative genomics of strictly vertically transmitted, feminizing microsporidia endosymbionts of amphipod crustaceans.</title>
        <authorList>
            <person name="Cormier A."/>
            <person name="Chebbi M.A."/>
            <person name="Giraud I."/>
            <person name="Wattier R."/>
            <person name="Teixeira M."/>
            <person name="Gilbert C."/>
            <person name="Rigaud T."/>
            <person name="Cordaux R."/>
        </authorList>
    </citation>
    <scope>NUCLEOTIDE SEQUENCE [LARGE SCALE GENOMIC DNA]</scope>
    <source>
        <strain evidence="3 4">Ou3-Ou53</strain>
    </source>
</reference>
<protein>
    <recommendedName>
        <fullName evidence="2">SWIM-type domain-containing protein</fullName>
    </recommendedName>
</protein>
<dbReference type="OrthoDB" id="2194310at2759"/>
<comment type="caution">
    <text evidence="3">The sequence shown here is derived from an EMBL/GenBank/DDBJ whole genome shotgun (WGS) entry which is preliminary data.</text>
</comment>